<dbReference type="InterPro" id="IPR058647">
    <property type="entry name" value="BSH_CzcB-like"/>
</dbReference>
<protein>
    <submittedName>
        <fullName evidence="6">Efflux RND transporter periplasmic adaptor subunit</fullName>
    </submittedName>
</protein>
<evidence type="ECO:0000259" key="4">
    <source>
        <dbReference type="Pfam" id="PF25954"/>
    </source>
</evidence>
<evidence type="ECO:0000259" key="5">
    <source>
        <dbReference type="Pfam" id="PF25973"/>
    </source>
</evidence>
<evidence type="ECO:0000313" key="6">
    <source>
        <dbReference type="EMBL" id="MEQ6291425.1"/>
    </source>
</evidence>
<gene>
    <name evidence="6" type="ORF">ABNW52_12470</name>
</gene>
<evidence type="ECO:0000256" key="1">
    <source>
        <dbReference type="ARBA" id="ARBA00009477"/>
    </source>
</evidence>
<dbReference type="Gene3D" id="2.40.420.20">
    <property type="match status" value="1"/>
</dbReference>
<feature type="domain" description="CusB-like beta-barrel" evidence="4">
    <location>
        <begin position="225"/>
        <end position="290"/>
    </location>
</feature>
<evidence type="ECO:0000256" key="2">
    <source>
        <dbReference type="SAM" id="Coils"/>
    </source>
</evidence>
<dbReference type="Gene3D" id="2.40.50.100">
    <property type="match status" value="1"/>
</dbReference>
<dbReference type="PROSITE" id="PS51257">
    <property type="entry name" value="PROKAR_LIPOPROTEIN"/>
    <property type="match status" value="1"/>
</dbReference>
<dbReference type="InterPro" id="IPR006143">
    <property type="entry name" value="RND_pump_MFP"/>
</dbReference>
<dbReference type="Proteomes" id="UP001433638">
    <property type="component" value="Unassembled WGS sequence"/>
</dbReference>
<dbReference type="RefSeq" id="WP_349588279.1">
    <property type="nucleotide sequence ID" value="NZ_JBEFLD010000006.1"/>
</dbReference>
<dbReference type="Pfam" id="PF25954">
    <property type="entry name" value="Beta-barrel_RND_2"/>
    <property type="match status" value="1"/>
</dbReference>
<sequence length="374" mass="39614">MHSLTRPHVGRSLLLLAVVAALAACGPSAPADGQPASAGQATAPLRQLSAADVLQTTVAPVASLLPFTATLNALQSAEVAAQVDGTVQQVLVREGEQVTRGQLLARIDSEALQQQLNEQQAQLANDEARLKLARLKLDKQRELLQQGFISKLAFDETESDYQVRAGELAARRSQLARARKSLSESEVRAPMAGTVYARLTQPGEQAARNQKLFAIADLAELEGVASIPARLVGQLKPGQPARFTVEGIDGAFTAQLVRINPVANAATRTFNVYLRVDNRDGRLKAGQFAKGGVVLAEVNDAVRLPLAALRDADSATPWLLAVRGGRLQRQPVTVLLRADSERQVAVRGIAAGQTVLAAPLLGLKGGDAVSLPSR</sequence>
<comment type="similarity">
    <text evidence="1">Belongs to the membrane fusion protein (MFP) (TC 8.A.1) family.</text>
</comment>
<dbReference type="Gene3D" id="2.40.30.170">
    <property type="match status" value="1"/>
</dbReference>
<dbReference type="SUPFAM" id="SSF111369">
    <property type="entry name" value="HlyD-like secretion proteins"/>
    <property type="match status" value="1"/>
</dbReference>
<keyword evidence="3" id="KW-0732">Signal</keyword>
<dbReference type="EMBL" id="JBEFLD010000006">
    <property type="protein sequence ID" value="MEQ6291425.1"/>
    <property type="molecule type" value="Genomic_DNA"/>
</dbReference>
<keyword evidence="2" id="KW-0175">Coiled coil</keyword>
<keyword evidence="7" id="KW-1185">Reference proteome</keyword>
<feature type="signal peptide" evidence="3">
    <location>
        <begin position="1"/>
        <end position="23"/>
    </location>
</feature>
<dbReference type="NCBIfam" id="TIGR01730">
    <property type="entry name" value="RND_mfp"/>
    <property type="match status" value="1"/>
</dbReference>
<feature type="coiled-coil region" evidence="2">
    <location>
        <begin position="109"/>
        <end position="145"/>
    </location>
</feature>
<proteinExistence type="inferred from homology"/>
<dbReference type="PANTHER" id="PTHR30469:SF33">
    <property type="entry name" value="SLR1207 PROTEIN"/>
    <property type="match status" value="1"/>
</dbReference>
<evidence type="ECO:0000313" key="7">
    <source>
        <dbReference type="Proteomes" id="UP001433638"/>
    </source>
</evidence>
<evidence type="ECO:0000256" key="3">
    <source>
        <dbReference type="SAM" id="SignalP"/>
    </source>
</evidence>
<reference evidence="6" key="1">
    <citation type="submission" date="2024-06" db="EMBL/GenBank/DDBJ databases">
        <title>Genome sequence of Vogesella sp. MAHUQ-64.</title>
        <authorList>
            <person name="Huq M.A."/>
        </authorList>
    </citation>
    <scope>NUCLEOTIDE SEQUENCE</scope>
    <source>
        <strain evidence="6">MAHUQ-64</strain>
    </source>
</reference>
<accession>A0ABV1M770</accession>
<comment type="caution">
    <text evidence="6">The sequence shown here is derived from an EMBL/GenBank/DDBJ whole genome shotgun (WGS) entry which is preliminary data.</text>
</comment>
<dbReference type="Gene3D" id="1.10.287.470">
    <property type="entry name" value="Helix hairpin bin"/>
    <property type="match status" value="1"/>
</dbReference>
<dbReference type="PANTHER" id="PTHR30469">
    <property type="entry name" value="MULTIDRUG RESISTANCE PROTEIN MDTA"/>
    <property type="match status" value="1"/>
</dbReference>
<feature type="chain" id="PRO_5045807131" evidence="3">
    <location>
        <begin position="24"/>
        <end position="374"/>
    </location>
</feature>
<organism evidence="6 7">
    <name type="scientific">Vogesella oryzagri</name>
    <dbReference type="NCBI Taxonomy" id="3160864"/>
    <lineage>
        <taxon>Bacteria</taxon>
        <taxon>Pseudomonadati</taxon>
        <taxon>Pseudomonadota</taxon>
        <taxon>Betaproteobacteria</taxon>
        <taxon>Neisseriales</taxon>
        <taxon>Chromobacteriaceae</taxon>
        <taxon>Vogesella</taxon>
    </lineage>
</organism>
<name>A0ABV1M770_9NEIS</name>
<dbReference type="InterPro" id="IPR058792">
    <property type="entry name" value="Beta-barrel_RND_2"/>
</dbReference>
<feature type="domain" description="CzcB-like barrel-sandwich hybrid" evidence="5">
    <location>
        <begin position="76"/>
        <end position="217"/>
    </location>
</feature>
<dbReference type="Pfam" id="PF25973">
    <property type="entry name" value="BSH_CzcB"/>
    <property type="match status" value="1"/>
</dbReference>